<sequence length="60" mass="6269">MSSKHQSVRDYIAARQAGDADRASQIAQEVAARFTTRTTDGSEAAEIAVASMTIPLGTSA</sequence>
<reference evidence="1 2" key="1">
    <citation type="submission" date="2018-01" db="EMBL/GenBank/DDBJ databases">
        <title>Complete genome sequence of Streptomyces lunaelactis MM109T, a Ferroverdin A producer isolated from cave moonmilk deposits.</title>
        <authorList>
            <person name="Naome A."/>
            <person name="Martinet L."/>
            <person name="Maciejewska M."/>
            <person name="Anderssen S."/>
            <person name="Adam D."/>
            <person name="Tenconi E."/>
            <person name="Deflandre B."/>
            <person name="Arguelles-Arias A."/>
            <person name="Calusinska M."/>
            <person name="Copieters W."/>
            <person name="Karim L."/>
            <person name="Hanikenne M."/>
            <person name="Baurain D."/>
            <person name="van Wezel G."/>
            <person name="Smargiasso N."/>
            <person name="de Pauw E."/>
            <person name="Delfosse P."/>
            <person name="Rigali S."/>
        </authorList>
    </citation>
    <scope>NUCLEOTIDE SEQUENCE [LARGE SCALE GENOMIC DNA]</scope>
    <source>
        <strain evidence="1 2">MM109</strain>
    </source>
</reference>
<protein>
    <submittedName>
        <fullName evidence="1">Uncharacterized protein</fullName>
    </submittedName>
</protein>
<dbReference type="OrthoDB" id="4323051at2"/>
<accession>A0A2R4T4L0</accession>
<gene>
    <name evidence="1" type="ORF">SLUN_19455</name>
</gene>
<dbReference type="GeneID" id="55657432"/>
<dbReference type="Proteomes" id="UP000244201">
    <property type="component" value="Chromosome"/>
</dbReference>
<keyword evidence="2" id="KW-1185">Reference proteome</keyword>
<name>A0A2R4T4L0_9ACTN</name>
<dbReference type="EMBL" id="CP026304">
    <property type="protein sequence ID" value="AVZ74014.1"/>
    <property type="molecule type" value="Genomic_DNA"/>
</dbReference>
<dbReference type="AlphaFoldDB" id="A0A2R4T4L0"/>
<proteinExistence type="predicted"/>
<dbReference type="KEGG" id="slk:SLUN_19455"/>
<evidence type="ECO:0000313" key="2">
    <source>
        <dbReference type="Proteomes" id="UP000244201"/>
    </source>
</evidence>
<dbReference type="RefSeq" id="WP_108150081.1">
    <property type="nucleotide sequence ID" value="NZ_CP026304.1"/>
</dbReference>
<evidence type="ECO:0000313" key="1">
    <source>
        <dbReference type="EMBL" id="AVZ74014.1"/>
    </source>
</evidence>
<organism evidence="1 2">
    <name type="scientific">Streptomyces lunaelactis</name>
    <dbReference type="NCBI Taxonomy" id="1535768"/>
    <lineage>
        <taxon>Bacteria</taxon>
        <taxon>Bacillati</taxon>
        <taxon>Actinomycetota</taxon>
        <taxon>Actinomycetes</taxon>
        <taxon>Kitasatosporales</taxon>
        <taxon>Streptomycetaceae</taxon>
        <taxon>Streptomyces</taxon>
    </lineage>
</organism>